<keyword evidence="2" id="KW-0813">Transport</keyword>
<evidence type="ECO:0000259" key="5">
    <source>
        <dbReference type="PROSITE" id="PS50893"/>
    </source>
</evidence>
<dbReference type="SUPFAM" id="SSF52540">
    <property type="entry name" value="P-loop containing nucleoside triphosphate hydrolases"/>
    <property type="match status" value="1"/>
</dbReference>
<proteinExistence type="inferred from homology"/>
<organism evidence="6 7">
    <name type="scientific">Fictibacillus phosphorivorans</name>
    <dbReference type="NCBI Taxonomy" id="1221500"/>
    <lineage>
        <taxon>Bacteria</taxon>
        <taxon>Bacillati</taxon>
        <taxon>Bacillota</taxon>
        <taxon>Bacilli</taxon>
        <taxon>Bacillales</taxon>
        <taxon>Fictibacillaceae</taxon>
        <taxon>Fictibacillus</taxon>
    </lineage>
</organism>
<comment type="similarity">
    <text evidence="1">Belongs to the ABC transporter superfamily.</text>
</comment>
<dbReference type="InterPro" id="IPR050763">
    <property type="entry name" value="ABC_transporter_ATP-binding"/>
</dbReference>
<dbReference type="InterPro" id="IPR003439">
    <property type="entry name" value="ABC_transporter-like_ATP-bd"/>
</dbReference>
<dbReference type="Pfam" id="PF00005">
    <property type="entry name" value="ABC_tran"/>
    <property type="match status" value="1"/>
</dbReference>
<dbReference type="InterPro" id="IPR017871">
    <property type="entry name" value="ABC_transporter-like_CS"/>
</dbReference>
<dbReference type="EMBL" id="CP015378">
    <property type="protein sequence ID" value="ANC76500.1"/>
    <property type="molecule type" value="Genomic_DNA"/>
</dbReference>
<dbReference type="GO" id="GO:0005524">
    <property type="term" value="F:ATP binding"/>
    <property type="evidence" value="ECO:0007669"/>
    <property type="project" value="UniProtKB-KW"/>
</dbReference>
<dbReference type="PANTHER" id="PTHR42711:SF5">
    <property type="entry name" value="ABC TRANSPORTER ATP-BINDING PROTEIN NATA"/>
    <property type="match status" value="1"/>
</dbReference>
<sequence length="295" mass="33846">MIYVEGLSKHFSKGKGLFDLNFEVKKGEVFGYIGPNGAGKSTTIRHLMGFIKPDRGQSSINGMDCWNNAARIQHQTGYLPGEIVFLEGMSGLGFLSLLQKMRKQESTRRRDELIERFQLDVKTPIRKMSKGMKQKVGIIAAFMHDPQVLILDEPTSGLDPLMQRVFIDLILEEKQNNKTILMSSHSFQEIERTCDSAGIIKDGKLVALEDMHLLRSVQRRVFEVKVKSEYDMEHILRSSLDTEVKGPRTVHVTVQGNDQEFVQMLSRCEVQHIDTRPQDLEDIFMHYYDRREVGK</sequence>
<name>A0A160ILM4_9BACL</name>
<feature type="domain" description="ABC transporter" evidence="5">
    <location>
        <begin position="2"/>
        <end position="227"/>
    </location>
</feature>
<evidence type="ECO:0000256" key="1">
    <source>
        <dbReference type="ARBA" id="ARBA00005417"/>
    </source>
</evidence>
<keyword evidence="7" id="KW-1185">Reference proteome</keyword>
<protein>
    <submittedName>
        <fullName evidence="6">ABC transporter ATP-binding protein</fullName>
    </submittedName>
</protein>
<gene>
    <name evidence="6" type="ORF">ABE65_006680</name>
</gene>
<dbReference type="InterPro" id="IPR003593">
    <property type="entry name" value="AAA+_ATPase"/>
</dbReference>
<dbReference type="PROSITE" id="PS00211">
    <property type="entry name" value="ABC_TRANSPORTER_1"/>
    <property type="match status" value="1"/>
</dbReference>
<reference evidence="6 7" key="1">
    <citation type="submission" date="2016-04" db="EMBL/GenBank/DDBJ databases">
        <title>Complete genome sequence of Fictibacillus phosphorivorans G25-29, a strain toxic to nematodes.</title>
        <authorList>
            <person name="Zheng Z."/>
        </authorList>
    </citation>
    <scope>NUCLEOTIDE SEQUENCE [LARGE SCALE GENOMIC DNA]</scope>
    <source>
        <strain evidence="6 7">G25-29</strain>
    </source>
</reference>
<dbReference type="PANTHER" id="PTHR42711">
    <property type="entry name" value="ABC TRANSPORTER ATP-BINDING PROTEIN"/>
    <property type="match status" value="1"/>
</dbReference>
<evidence type="ECO:0000313" key="7">
    <source>
        <dbReference type="Proteomes" id="UP000076623"/>
    </source>
</evidence>
<dbReference type="STRING" id="1221500.ABE65_006680"/>
<evidence type="ECO:0000256" key="2">
    <source>
        <dbReference type="ARBA" id="ARBA00022448"/>
    </source>
</evidence>
<dbReference type="Gene3D" id="3.40.50.300">
    <property type="entry name" value="P-loop containing nucleotide triphosphate hydrolases"/>
    <property type="match status" value="1"/>
</dbReference>
<dbReference type="CDD" id="cd03230">
    <property type="entry name" value="ABC_DR_subfamily_A"/>
    <property type="match status" value="1"/>
</dbReference>
<dbReference type="PROSITE" id="PS50893">
    <property type="entry name" value="ABC_TRANSPORTER_2"/>
    <property type="match status" value="1"/>
</dbReference>
<evidence type="ECO:0000256" key="3">
    <source>
        <dbReference type="ARBA" id="ARBA00022741"/>
    </source>
</evidence>
<dbReference type="AlphaFoldDB" id="A0A160ILM4"/>
<dbReference type="GO" id="GO:0016887">
    <property type="term" value="F:ATP hydrolysis activity"/>
    <property type="evidence" value="ECO:0007669"/>
    <property type="project" value="InterPro"/>
</dbReference>
<dbReference type="RefSeq" id="WP_066392721.1">
    <property type="nucleotide sequence ID" value="NZ_CP015378.1"/>
</dbReference>
<keyword evidence="3" id="KW-0547">Nucleotide-binding</keyword>
<evidence type="ECO:0000313" key="6">
    <source>
        <dbReference type="EMBL" id="ANC76500.1"/>
    </source>
</evidence>
<dbReference type="KEGG" id="fpn:ABE65_006680"/>
<dbReference type="SMART" id="SM00382">
    <property type="entry name" value="AAA"/>
    <property type="match status" value="1"/>
</dbReference>
<dbReference type="Proteomes" id="UP000076623">
    <property type="component" value="Chromosome"/>
</dbReference>
<dbReference type="InterPro" id="IPR027417">
    <property type="entry name" value="P-loop_NTPase"/>
</dbReference>
<evidence type="ECO:0000256" key="4">
    <source>
        <dbReference type="ARBA" id="ARBA00022840"/>
    </source>
</evidence>
<keyword evidence="4 6" id="KW-0067">ATP-binding</keyword>
<accession>A0A160ILM4</accession>